<dbReference type="PANTHER" id="PTHR31967">
    <property type="entry name" value="GROUNDHOG (HEDGEHOG-LIKE FAMILY)-RELATED"/>
    <property type="match status" value="1"/>
</dbReference>
<organism evidence="2 3">
    <name type="scientific">Meloidogyne hapla</name>
    <name type="common">Root-knot nematode worm</name>
    <dbReference type="NCBI Taxonomy" id="6305"/>
    <lineage>
        <taxon>Eukaryota</taxon>
        <taxon>Metazoa</taxon>
        <taxon>Ecdysozoa</taxon>
        <taxon>Nematoda</taxon>
        <taxon>Chromadorea</taxon>
        <taxon>Rhabditida</taxon>
        <taxon>Tylenchina</taxon>
        <taxon>Tylenchomorpha</taxon>
        <taxon>Tylenchoidea</taxon>
        <taxon>Meloidogynidae</taxon>
        <taxon>Meloidogyninae</taxon>
        <taxon>Meloidogyne</taxon>
    </lineage>
</organism>
<dbReference type="Pfam" id="PF03407">
    <property type="entry name" value="Nucleotid_trans"/>
    <property type="match status" value="1"/>
</dbReference>
<dbReference type="AlphaFoldDB" id="A0A1I8BTA9"/>
<sequence>MDNTASREISRIWPDLRILEININSLHLPFNYGESADIIFDRSSPVEGNNLIAGGYFFVKPSQRSTQFFAKLADNLLNIYSPDNVLMSSLCSDSISIKCKVIPFCTITNWLWLQNYENTKNEGKRS</sequence>
<dbReference type="InterPro" id="IPR005069">
    <property type="entry name" value="Nucl-diP-sugar_transferase"/>
</dbReference>
<keyword evidence="2" id="KW-1185">Reference proteome</keyword>
<proteinExistence type="predicted"/>
<reference evidence="3" key="1">
    <citation type="submission" date="2016-11" db="UniProtKB">
        <authorList>
            <consortium name="WormBaseParasite"/>
        </authorList>
    </citation>
    <scope>IDENTIFICATION</scope>
</reference>
<dbReference type="WBParaSite" id="MhA1_Contig568.frz3.gene5">
    <property type="protein sequence ID" value="MhA1_Contig568.frz3.gene5"/>
    <property type="gene ID" value="MhA1_Contig568.frz3.gene5"/>
</dbReference>
<evidence type="ECO:0000313" key="2">
    <source>
        <dbReference type="Proteomes" id="UP000095281"/>
    </source>
</evidence>
<feature type="domain" description="Nucleotide-diphospho-sugar transferase" evidence="1">
    <location>
        <begin position="29"/>
        <end position="107"/>
    </location>
</feature>
<evidence type="ECO:0000259" key="1">
    <source>
        <dbReference type="Pfam" id="PF03407"/>
    </source>
</evidence>
<name>A0A1I8BTA9_MELHA</name>
<evidence type="ECO:0000313" key="3">
    <source>
        <dbReference type="WBParaSite" id="MhA1_Contig568.frz3.gene5"/>
    </source>
</evidence>
<dbReference type="Proteomes" id="UP000095281">
    <property type="component" value="Unplaced"/>
</dbReference>
<protein>
    <submittedName>
        <fullName evidence="3">Nucleotid_trans domain-containing protein</fullName>
    </submittedName>
</protein>
<accession>A0A1I8BTA9</accession>
<dbReference type="PANTHER" id="PTHR31967:SF9">
    <property type="entry name" value="NUCLEOTIDE-DIPHOSPHO-SUGAR TRANSFERASE DOMAIN-CONTAINING PROTEIN"/>
    <property type="match status" value="1"/>
</dbReference>